<dbReference type="EMBL" id="SSTD01019701">
    <property type="protein sequence ID" value="TYJ96319.1"/>
    <property type="molecule type" value="Genomic_DNA"/>
</dbReference>
<accession>A0A5A7SLS0</accession>
<evidence type="ECO:0000313" key="2">
    <source>
        <dbReference type="EMBL" id="TYJ96319.1"/>
    </source>
</evidence>
<name>A0A5A7SLS0_CUCMM</name>
<dbReference type="Proteomes" id="UP000321393">
    <property type="component" value="Unassembled WGS sequence"/>
</dbReference>
<reference evidence="3 4" key="1">
    <citation type="submission" date="2019-08" db="EMBL/GenBank/DDBJ databases">
        <title>Draft genome sequences of two oriental melons (Cucumis melo L. var makuwa).</title>
        <authorList>
            <person name="Kwon S.-Y."/>
        </authorList>
    </citation>
    <scope>NUCLEOTIDE SEQUENCE [LARGE SCALE GENOMIC DNA]</scope>
    <source>
        <strain evidence="4">cv. Chang Bougi</strain>
        <strain evidence="3">cv. SW 3</strain>
        <tissue evidence="1">Leaf</tissue>
    </source>
</reference>
<protein>
    <submittedName>
        <fullName evidence="1">Uncharacterized protein</fullName>
    </submittedName>
</protein>
<comment type="caution">
    <text evidence="1">The sequence shown here is derived from an EMBL/GenBank/DDBJ whole genome shotgun (WGS) entry which is preliminary data.</text>
</comment>
<proteinExistence type="predicted"/>
<evidence type="ECO:0000313" key="1">
    <source>
        <dbReference type="EMBL" id="KAA0026092.1"/>
    </source>
</evidence>
<sequence length="152" mass="16465">MTVWFTEDQFVLGVLSSSSKTSFVLSVPLNSPTTGSLDCMCSRMHQFKGKGKGRGKLASDREGSVTCHMGTQFCFSVYSRGSSSSSLMYCSQEDNHLHLLLLPRVAAKRTIHLQCVAAKRGSSSSALLPRGPSSSSMCCCLEDHHHLQCVTA</sequence>
<evidence type="ECO:0000313" key="4">
    <source>
        <dbReference type="Proteomes" id="UP000321947"/>
    </source>
</evidence>
<gene>
    <name evidence="2" type="ORF">E5676_scaffold1970G00240</name>
    <name evidence="1" type="ORF">E6C27_scaffold19G00260</name>
</gene>
<dbReference type="AlphaFoldDB" id="A0A5A7SLS0"/>
<evidence type="ECO:0000313" key="3">
    <source>
        <dbReference type="Proteomes" id="UP000321393"/>
    </source>
</evidence>
<dbReference type="Proteomes" id="UP000321947">
    <property type="component" value="Unassembled WGS sequence"/>
</dbReference>
<dbReference type="EMBL" id="SSTE01022979">
    <property type="protein sequence ID" value="KAA0026092.1"/>
    <property type="molecule type" value="Genomic_DNA"/>
</dbReference>
<organism evidence="1 3">
    <name type="scientific">Cucumis melo var. makuwa</name>
    <name type="common">Oriental melon</name>
    <dbReference type="NCBI Taxonomy" id="1194695"/>
    <lineage>
        <taxon>Eukaryota</taxon>
        <taxon>Viridiplantae</taxon>
        <taxon>Streptophyta</taxon>
        <taxon>Embryophyta</taxon>
        <taxon>Tracheophyta</taxon>
        <taxon>Spermatophyta</taxon>
        <taxon>Magnoliopsida</taxon>
        <taxon>eudicotyledons</taxon>
        <taxon>Gunneridae</taxon>
        <taxon>Pentapetalae</taxon>
        <taxon>rosids</taxon>
        <taxon>fabids</taxon>
        <taxon>Cucurbitales</taxon>
        <taxon>Cucurbitaceae</taxon>
        <taxon>Benincaseae</taxon>
        <taxon>Cucumis</taxon>
    </lineage>
</organism>